<dbReference type="RefSeq" id="WP_315956173.1">
    <property type="nucleotide sequence ID" value="NZ_JAWCUD010000024.1"/>
</dbReference>
<evidence type="ECO:0000313" key="1">
    <source>
        <dbReference type="EMBL" id="MDU0206378.1"/>
    </source>
</evidence>
<organism evidence="1 2">
    <name type="scientific">Paenibacillus violae</name>
    <dbReference type="NCBI Taxonomy" id="3077234"/>
    <lineage>
        <taxon>Bacteria</taxon>
        <taxon>Bacillati</taxon>
        <taxon>Bacillota</taxon>
        <taxon>Bacilli</taxon>
        <taxon>Bacillales</taxon>
        <taxon>Paenibacillaceae</taxon>
        <taxon>Paenibacillus</taxon>
    </lineage>
</organism>
<dbReference type="Proteomes" id="UP001260980">
    <property type="component" value="Unassembled WGS sequence"/>
</dbReference>
<accession>A0ABU3RQ94</accession>
<name>A0ABU3RQ94_9BACL</name>
<evidence type="ECO:0008006" key="3">
    <source>
        <dbReference type="Google" id="ProtNLM"/>
    </source>
</evidence>
<comment type="caution">
    <text evidence="1">The sequence shown here is derived from an EMBL/GenBank/DDBJ whole genome shotgun (WGS) entry which is preliminary data.</text>
</comment>
<reference evidence="1 2" key="1">
    <citation type="submission" date="2023-10" db="EMBL/GenBank/DDBJ databases">
        <title>Paenibacillus strain PFR10 Genome sequencing and assembly.</title>
        <authorList>
            <person name="Kim I."/>
        </authorList>
    </citation>
    <scope>NUCLEOTIDE SEQUENCE [LARGE SCALE GENOMIC DNA]</scope>
    <source>
        <strain evidence="1 2">PFR10</strain>
    </source>
</reference>
<protein>
    <recommendedName>
        <fullName evidence="3">DUF3791 domain-containing protein</fullName>
    </recommendedName>
</protein>
<gene>
    <name evidence="1" type="ORF">RQP52_35505</name>
</gene>
<evidence type="ECO:0000313" key="2">
    <source>
        <dbReference type="Proteomes" id="UP001260980"/>
    </source>
</evidence>
<proteinExistence type="predicted"/>
<sequence>MNNLFLVSQQIREFGKRLSIPAMKQFDMYLETFGDVCLDANYHLRDKGEGDLLAYLKEPAK</sequence>
<keyword evidence="2" id="KW-1185">Reference proteome</keyword>
<dbReference type="EMBL" id="JAWCUD010000024">
    <property type="protein sequence ID" value="MDU0206378.1"/>
    <property type="molecule type" value="Genomic_DNA"/>
</dbReference>